<accession>A0A0Q9Z8K2</accession>
<reference evidence="1" key="1">
    <citation type="submission" date="2015-10" db="EMBL/GenBank/DDBJ databases">
        <title>Draft genome sequence of Salegentibacter mishustinae KCTC 12263.</title>
        <authorList>
            <person name="Lin W."/>
            <person name="Zheng Q."/>
        </authorList>
    </citation>
    <scope>NUCLEOTIDE SEQUENCE [LARGE SCALE GENOMIC DNA]</scope>
    <source>
        <strain evidence="1">KCTC 12263</strain>
    </source>
</reference>
<organism evidence="1 2">
    <name type="scientific">Salegentibacter mishustinae</name>
    <dbReference type="NCBI Taxonomy" id="270918"/>
    <lineage>
        <taxon>Bacteria</taxon>
        <taxon>Pseudomonadati</taxon>
        <taxon>Bacteroidota</taxon>
        <taxon>Flavobacteriia</taxon>
        <taxon>Flavobacteriales</taxon>
        <taxon>Flavobacteriaceae</taxon>
        <taxon>Salegentibacter</taxon>
    </lineage>
</organism>
<keyword evidence="2" id="KW-1185">Reference proteome</keyword>
<gene>
    <name evidence="1" type="ORF">APR42_05000</name>
</gene>
<comment type="caution">
    <text evidence="1">The sequence shown here is derived from an EMBL/GenBank/DDBJ whole genome shotgun (WGS) entry which is preliminary data.</text>
</comment>
<dbReference type="RefSeq" id="WP_057481767.1">
    <property type="nucleotide sequence ID" value="NZ_BMWR01000003.1"/>
</dbReference>
<sequence>MLDAKVLNSVLHSEGIALVNPFCKKNDRQTADDSILSQDSSVLVVSSDAICTSFFFVTNPEFQEEEVEDNFHDFNYLNPAIISIYFSKDYPPPKALVA</sequence>
<dbReference type="Proteomes" id="UP000051643">
    <property type="component" value="Unassembled WGS sequence"/>
</dbReference>
<proteinExistence type="predicted"/>
<evidence type="ECO:0000313" key="2">
    <source>
        <dbReference type="Proteomes" id="UP000051643"/>
    </source>
</evidence>
<name>A0A0Q9Z8K2_9FLAO</name>
<dbReference type="AlphaFoldDB" id="A0A0Q9Z8K2"/>
<dbReference type="STRING" id="270918.APR42_05000"/>
<evidence type="ECO:0000313" key="1">
    <source>
        <dbReference type="EMBL" id="KRG29291.1"/>
    </source>
</evidence>
<dbReference type="EMBL" id="LKTP01000012">
    <property type="protein sequence ID" value="KRG29291.1"/>
    <property type="molecule type" value="Genomic_DNA"/>
</dbReference>
<protein>
    <submittedName>
        <fullName evidence="1">Uncharacterized protein</fullName>
    </submittedName>
</protein>